<gene>
    <name evidence="2" type="ORF">TRIATDRAFT_87564</name>
</gene>
<feature type="compositionally biased region" description="Low complexity" evidence="1">
    <location>
        <begin position="239"/>
        <end position="248"/>
    </location>
</feature>
<dbReference type="Proteomes" id="UP000005426">
    <property type="component" value="Unassembled WGS sequence"/>
</dbReference>
<evidence type="ECO:0000313" key="3">
    <source>
        <dbReference type="Proteomes" id="UP000005426"/>
    </source>
</evidence>
<dbReference type="OrthoDB" id="10676648at2759"/>
<feature type="region of interest" description="Disordered" evidence="1">
    <location>
        <begin position="231"/>
        <end position="260"/>
    </location>
</feature>
<feature type="compositionally biased region" description="Basic and acidic residues" evidence="1">
    <location>
        <begin position="109"/>
        <end position="126"/>
    </location>
</feature>
<feature type="region of interest" description="Disordered" evidence="1">
    <location>
        <begin position="98"/>
        <end position="145"/>
    </location>
</feature>
<accession>G9NYS6</accession>
<dbReference type="KEGG" id="tatv:25786079"/>
<comment type="caution">
    <text evidence="2">The sequence shown here is derived from an EMBL/GenBank/DDBJ whole genome shotgun (WGS) entry which is preliminary data.</text>
</comment>
<protein>
    <submittedName>
        <fullName evidence="2">Uncharacterized protein</fullName>
    </submittedName>
</protein>
<proteinExistence type="predicted"/>
<evidence type="ECO:0000256" key="1">
    <source>
        <dbReference type="SAM" id="MobiDB-lite"/>
    </source>
</evidence>
<dbReference type="EMBL" id="ABDG02000025">
    <property type="protein sequence ID" value="EHK44532.1"/>
    <property type="molecule type" value="Genomic_DNA"/>
</dbReference>
<feature type="region of interest" description="Disordered" evidence="1">
    <location>
        <begin position="305"/>
        <end position="325"/>
    </location>
</feature>
<feature type="compositionally biased region" description="Polar residues" evidence="1">
    <location>
        <begin position="305"/>
        <end position="316"/>
    </location>
</feature>
<name>G9NYS6_HYPAI</name>
<dbReference type="GeneID" id="25786079"/>
<sequence length="439" mass="48241">MTSMPLQQSYAISSPQYRASYGGQVSQRVEIVLHRRRQFVQQQQRERRTKACLAAAAATANGWDRTPHTVRRRRRSTAKQASPWPQVCRWEARTSSQKEGCAGTSQSKKRWEGWDGERGRDAERRKTSPACQGDKRSTEPAYWGSCGAKQQRPLLSLVFRTAPLNSSYRPPSRDRGPSFTTTTGYCTCQYAHPASGRGLSSGPNMHRVESRRSTALYGHAILPSTPLALCLDEPPSRPSPSGRISRYRTWQGPNGLASLDRDPVRLRNTATSAVRHGERDGLLSSIKHHVEPPSTQMQEPLFQQRRSQIGSASSPCNERGAARDSGRRDGHLIRLAIRTLTGDVVDGLLGPLWPLEPHAGCLAAAAAAQRVVSPLVACLLAAWLAPPAEALYSGVHAGTSCMHFFGLDTKAARSEGQAPSRLPLVSRLSSEYQQPLAWP</sequence>
<keyword evidence="3" id="KW-1185">Reference proteome</keyword>
<evidence type="ECO:0000313" key="2">
    <source>
        <dbReference type="EMBL" id="EHK44532.1"/>
    </source>
</evidence>
<dbReference type="AlphaFoldDB" id="G9NYS6"/>
<dbReference type="HOGENOM" id="CLU_624132_0_0_1"/>
<organism evidence="2 3">
    <name type="scientific">Hypocrea atroviridis (strain ATCC 20476 / IMI 206040)</name>
    <name type="common">Trichoderma atroviride</name>
    <dbReference type="NCBI Taxonomy" id="452589"/>
    <lineage>
        <taxon>Eukaryota</taxon>
        <taxon>Fungi</taxon>
        <taxon>Dikarya</taxon>
        <taxon>Ascomycota</taxon>
        <taxon>Pezizomycotina</taxon>
        <taxon>Sordariomycetes</taxon>
        <taxon>Hypocreomycetidae</taxon>
        <taxon>Hypocreales</taxon>
        <taxon>Hypocreaceae</taxon>
        <taxon>Trichoderma</taxon>
    </lineage>
</organism>
<reference evidence="2 3" key="1">
    <citation type="journal article" date="2011" name="Genome Biol.">
        <title>Comparative genome sequence analysis underscores mycoparasitism as the ancestral life style of Trichoderma.</title>
        <authorList>
            <person name="Kubicek C.P."/>
            <person name="Herrera-Estrella A."/>
            <person name="Seidl-Seiboth V."/>
            <person name="Martinez D.A."/>
            <person name="Druzhinina I.S."/>
            <person name="Thon M."/>
            <person name="Zeilinger S."/>
            <person name="Casas-Flores S."/>
            <person name="Horwitz B.A."/>
            <person name="Mukherjee P.K."/>
            <person name="Mukherjee M."/>
            <person name="Kredics L."/>
            <person name="Alcaraz L.D."/>
            <person name="Aerts A."/>
            <person name="Antal Z."/>
            <person name="Atanasova L."/>
            <person name="Cervantes-Badillo M.G."/>
            <person name="Challacombe J."/>
            <person name="Chertkov O."/>
            <person name="McCluskey K."/>
            <person name="Coulpier F."/>
            <person name="Deshpande N."/>
            <person name="von Doehren H."/>
            <person name="Ebbole D.J."/>
            <person name="Esquivel-Naranjo E.U."/>
            <person name="Fekete E."/>
            <person name="Flipphi M."/>
            <person name="Glaser F."/>
            <person name="Gomez-Rodriguez E.Y."/>
            <person name="Gruber S."/>
            <person name="Han C."/>
            <person name="Henrissat B."/>
            <person name="Hermosa R."/>
            <person name="Hernandez-Onate M."/>
            <person name="Karaffa L."/>
            <person name="Kosti I."/>
            <person name="Le Crom S."/>
            <person name="Lindquist E."/>
            <person name="Lucas S."/>
            <person name="Luebeck M."/>
            <person name="Luebeck P.S."/>
            <person name="Margeot A."/>
            <person name="Metz B."/>
            <person name="Misra M."/>
            <person name="Nevalainen H."/>
            <person name="Omann M."/>
            <person name="Packer N."/>
            <person name="Perrone G."/>
            <person name="Uresti-Rivera E.E."/>
            <person name="Salamov A."/>
            <person name="Schmoll M."/>
            <person name="Seiboth B."/>
            <person name="Shapiro H."/>
            <person name="Sukno S."/>
            <person name="Tamayo-Ramos J.A."/>
            <person name="Tisch D."/>
            <person name="Wiest A."/>
            <person name="Wilkinson H.H."/>
            <person name="Zhang M."/>
            <person name="Coutinho P.M."/>
            <person name="Kenerley C.M."/>
            <person name="Monte E."/>
            <person name="Baker S.E."/>
            <person name="Grigoriev I.V."/>
        </authorList>
    </citation>
    <scope>NUCLEOTIDE SEQUENCE [LARGE SCALE GENOMIC DNA]</scope>
    <source>
        <strain evidence="3">ATCC 20476 / IMI 206040</strain>
    </source>
</reference>